<organism evidence="1 2">
    <name type="scientific">Pikeienuella piscinae</name>
    <dbReference type="NCBI Taxonomy" id="2748098"/>
    <lineage>
        <taxon>Bacteria</taxon>
        <taxon>Pseudomonadati</taxon>
        <taxon>Pseudomonadota</taxon>
        <taxon>Alphaproteobacteria</taxon>
        <taxon>Rhodobacterales</taxon>
        <taxon>Paracoccaceae</taxon>
        <taxon>Pikeienuella</taxon>
    </lineage>
</organism>
<dbReference type="RefSeq" id="WP_165096683.1">
    <property type="nucleotide sequence ID" value="NZ_CP049056.1"/>
</dbReference>
<name>A0A7L5BXD3_9RHOB</name>
<sequence length="229" mass="24782">MKPAAESDLYAPVKAFLEAQGYEVKAEIGPCDVLAVRGEEEPVVVELKLSFSLALVMQGVARQALFDQVYLAVPASGARGWRLRYKDITRLCRRLGLGLLAVRFDRGAPTVEAHLDPGPYAPRRNAARRGRLLREFQRRAGDPNRGGASGEKRVTAYRQDALRLAAHLAAAGPTKAAVAARETGVARAGAIFRADHYGWFQRVARGVYALTPDGETGVRAFPPPPAAPK</sequence>
<keyword evidence="2" id="KW-1185">Reference proteome</keyword>
<dbReference type="Proteomes" id="UP000503336">
    <property type="component" value="Chromosome"/>
</dbReference>
<evidence type="ECO:0000313" key="1">
    <source>
        <dbReference type="EMBL" id="QIE55187.1"/>
    </source>
</evidence>
<reference evidence="1 2" key="1">
    <citation type="submission" date="2020-02" db="EMBL/GenBank/DDBJ databases">
        <title>complete genome sequence of Rhodobacteraceae bacterium.</title>
        <authorList>
            <person name="Park J."/>
            <person name="Kim Y.-S."/>
            <person name="Kim K.-H."/>
        </authorList>
    </citation>
    <scope>NUCLEOTIDE SEQUENCE [LARGE SCALE GENOMIC DNA]</scope>
    <source>
        <strain evidence="1 2">RR4-56</strain>
    </source>
</reference>
<dbReference type="InterPro" id="IPR018679">
    <property type="entry name" value="DUF2161"/>
</dbReference>
<evidence type="ECO:0000313" key="2">
    <source>
        <dbReference type="Proteomes" id="UP000503336"/>
    </source>
</evidence>
<dbReference type="EMBL" id="CP049056">
    <property type="protein sequence ID" value="QIE55187.1"/>
    <property type="molecule type" value="Genomic_DNA"/>
</dbReference>
<dbReference type="Pfam" id="PF09929">
    <property type="entry name" value="DUF2161"/>
    <property type="match status" value="1"/>
</dbReference>
<protein>
    <submittedName>
        <fullName evidence="1">Uncharacterized protein</fullName>
    </submittedName>
</protein>
<accession>A0A7L5BXD3</accession>
<proteinExistence type="predicted"/>
<dbReference type="AlphaFoldDB" id="A0A7L5BXD3"/>
<gene>
    <name evidence="1" type="ORF">G5B40_06820</name>
</gene>
<dbReference type="KEGG" id="hdh:G5B40_06820"/>